<dbReference type="NCBIfam" id="NF040570">
    <property type="entry name" value="guided_TnpB"/>
    <property type="match status" value="1"/>
</dbReference>
<dbReference type="NCBIfam" id="TIGR01766">
    <property type="entry name" value="IS200/IS605 family accessory protein TnpB-like domain"/>
    <property type="match status" value="1"/>
</dbReference>
<dbReference type="InterPro" id="IPR010095">
    <property type="entry name" value="Cas12f1-like_TNB"/>
</dbReference>
<keyword evidence="5" id="KW-1185">Reference proteome</keyword>
<keyword evidence="1" id="KW-0238">DNA-binding</keyword>
<protein>
    <submittedName>
        <fullName evidence="4">Transposase</fullName>
    </submittedName>
</protein>
<name>A0ABQ2RUR8_9DEIO</name>
<evidence type="ECO:0000256" key="2">
    <source>
        <dbReference type="SAM" id="MobiDB-lite"/>
    </source>
</evidence>
<reference evidence="5" key="1">
    <citation type="journal article" date="2019" name="Int. J. Syst. Evol. Microbiol.">
        <title>The Global Catalogue of Microorganisms (GCM) 10K type strain sequencing project: providing services to taxonomists for standard genome sequencing and annotation.</title>
        <authorList>
            <consortium name="The Broad Institute Genomics Platform"/>
            <consortium name="The Broad Institute Genome Sequencing Center for Infectious Disease"/>
            <person name="Wu L."/>
            <person name="Ma J."/>
        </authorList>
    </citation>
    <scope>NUCLEOTIDE SEQUENCE [LARGE SCALE GENOMIC DNA]</scope>
    <source>
        <strain evidence="5">JCM 31404</strain>
    </source>
</reference>
<feature type="domain" description="Cas12f1-like TNB" evidence="3">
    <location>
        <begin position="334"/>
        <end position="401"/>
    </location>
</feature>
<accession>A0ABQ2RUR8</accession>
<organism evidence="4 5">
    <name type="scientific">Deinococcus seoulensis</name>
    <dbReference type="NCBI Taxonomy" id="1837379"/>
    <lineage>
        <taxon>Bacteria</taxon>
        <taxon>Thermotogati</taxon>
        <taxon>Deinococcota</taxon>
        <taxon>Deinococci</taxon>
        <taxon>Deinococcales</taxon>
        <taxon>Deinococcaceae</taxon>
        <taxon>Deinococcus</taxon>
    </lineage>
</organism>
<dbReference type="Proteomes" id="UP000634308">
    <property type="component" value="Unassembled WGS sequence"/>
</dbReference>
<dbReference type="Pfam" id="PF07282">
    <property type="entry name" value="Cas12f1-like_TNB"/>
    <property type="match status" value="1"/>
</dbReference>
<proteinExistence type="predicted"/>
<evidence type="ECO:0000313" key="4">
    <source>
        <dbReference type="EMBL" id="GGR67286.1"/>
    </source>
</evidence>
<gene>
    <name evidence="4" type="ORF">GCM10008959_31830</name>
</gene>
<evidence type="ECO:0000313" key="5">
    <source>
        <dbReference type="Proteomes" id="UP000634308"/>
    </source>
</evidence>
<evidence type="ECO:0000256" key="1">
    <source>
        <dbReference type="ARBA" id="ARBA00023125"/>
    </source>
</evidence>
<dbReference type="EMBL" id="BMQM01000025">
    <property type="protein sequence ID" value="GGR67286.1"/>
    <property type="molecule type" value="Genomic_DNA"/>
</dbReference>
<evidence type="ECO:0000259" key="3">
    <source>
        <dbReference type="Pfam" id="PF07282"/>
    </source>
</evidence>
<sequence length="457" mass="51062">MMTVKIVRSAKLKLRCSPEQHSRLLAVTTAYRDAQNHASQWAFTHGKTSSGIAIHKGCYADIRARYGLASQLACSVRDSVSAAYKTLWTMTKQSVARLKAAQGQVGRKGRLPRLYRGLDHAPVFKALTLDYHYGRDYSFKTGRQVSVMTLEGRMTLGYAGWSTHLEDLQRPDTEIGAAKLWYDRPKKQWYLLVAYTVEKPVVVGELKQVVGVDVGQRYHAVTKVIDPVGHGKITMFEGSSHRKKADHVQHLRTKLQAKGTRSAKRRLVSISARERRFTAQRNHVLARQIVDANPLALIGMEELTHIRERTERRSRPKASMKQKKVNRVRSTWSYAALRAMVTYKAPLVGSLVTAVDARYTSQTCPRCAHVSRENRPQGRERFACVNCGWSGHADVVGATNVGMKAWQWKLEQEFSGCLSAIPSREAEDVTLYDAEGGAHPAVEAEGSHKPATSVAGR</sequence>
<comment type="caution">
    <text evidence="4">The sequence shown here is derived from an EMBL/GenBank/DDBJ whole genome shotgun (WGS) entry which is preliminary data.</text>
</comment>
<feature type="region of interest" description="Disordered" evidence="2">
    <location>
        <begin position="437"/>
        <end position="457"/>
    </location>
</feature>